<dbReference type="InterPro" id="IPR027417">
    <property type="entry name" value="P-loop_NTPase"/>
</dbReference>
<dbReference type="Proteomes" id="UP001372834">
    <property type="component" value="Unassembled WGS sequence"/>
</dbReference>
<dbReference type="InterPro" id="IPR052236">
    <property type="entry name" value="Small_GTPase_RasD"/>
</dbReference>
<keyword evidence="6" id="KW-0449">Lipoprotein</keyword>
<comment type="caution">
    <text evidence="9">The sequence shown here is derived from an EMBL/GenBank/DDBJ whole genome shotgun (WGS) entry which is preliminary data.</text>
</comment>
<evidence type="ECO:0000256" key="6">
    <source>
        <dbReference type="ARBA" id="ARBA00023288"/>
    </source>
</evidence>
<feature type="region of interest" description="Disordered" evidence="7">
    <location>
        <begin position="139"/>
        <end position="166"/>
    </location>
</feature>
<keyword evidence="5" id="KW-0472">Membrane</keyword>
<dbReference type="GO" id="GO:0005525">
    <property type="term" value="F:GTP binding"/>
    <property type="evidence" value="ECO:0007669"/>
    <property type="project" value="UniProtKB-KW"/>
</dbReference>
<dbReference type="GO" id="GO:0007165">
    <property type="term" value="P:signal transduction"/>
    <property type="evidence" value="ECO:0007669"/>
    <property type="project" value="TreeGrafter"/>
</dbReference>
<keyword evidence="10" id="KW-1185">Reference proteome</keyword>
<reference evidence="9 11" key="1">
    <citation type="submission" date="2023-10" db="EMBL/GenBank/DDBJ databases">
        <title>Genomes of two closely related lineages of the louse Polyplax serrata with different host specificities.</title>
        <authorList>
            <person name="Martinu J."/>
            <person name="Tarabai H."/>
            <person name="Stefka J."/>
            <person name="Hypsa V."/>
        </authorList>
    </citation>
    <scope>NUCLEOTIDE SEQUENCE [LARGE SCALE GENOMIC DNA]</scope>
    <source>
        <strain evidence="8">98ZLc_SE</strain>
        <strain evidence="9">HR10_N</strain>
    </source>
</reference>
<evidence type="ECO:0000313" key="11">
    <source>
        <dbReference type="Proteomes" id="UP001372834"/>
    </source>
</evidence>
<keyword evidence="3" id="KW-0488">Methylation</keyword>
<dbReference type="PANTHER" id="PTHR46149:SF3">
    <property type="entry name" value="MIP08469P"/>
    <property type="match status" value="1"/>
</dbReference>
<sequence length="166" mass="18148">MEKARPHFIEDDMGGGERQVLMTVSLDEAKSFVSSQDENCSFVETSAKRNVRIDDLFHELFLVSGMPLEMAPNHHKRINAQFGSPCTLPPSMPSPKSKKCTISIKRRLSDACGVVAPNVRRPSIRTDLMIMRTKTAHYLGGGGSGGSSKSSREGLPTGNQNKCVVQ</sequence>
<dbReference type="GO" id="GO:0005886">
    <property type="term" value="C:plasma membrane"/>
    <property type="evidence" value="ECO:0007669"/>
    <property type="project" value="UniProtKB-SubCell"/>
</dbReference>
<evidence type="ECO:0000256" key="1">
    <source>
        <dbReference type="ARBA" id="ARBA00004193"/>
    </source>
</evidence>
<dbReference type="GO" id="GO:0031681">
    <property type="term" value="F:G-protein beta-subunit binding"/>
    <property type="evidence" value="ECO:0007669"/>
    <property type="project" value="TreeGrafter"/>
</dbReference>
<evidence type="ECO:0000256" key="2">
    <source>
        <dbReference type="ARBA" id="ARBA00022475"/>
    </source>
</evidence>
<dbReference type="PANTHER" id="PTHR46149">
    <property type="entry name" value="MIP08469P"/>
    <property type="match status" value="1"/>
</dbReference>
<keyword evidence="4" id="KW-0342">GTP-binding</keyword>
<protein>
    <submittedName>
        <fullName evidence="9">Uncharacterized protein</fullName>
    </submittedName>
</protein>
<evidence type="ECO:0000313" key="10">
    <source>
        <dbReference type="Proteomes" id="UP001359485"/>
    </source>
</evidence>
<dbReference type="EMBL" id="JAWJWF010000007">
    <property type="protein sequence ID" value="KAK6630785.1"/>
    <property type="molecule type" value="Genomic_DNA"/>
</dbReference>
<evidence type="ECO:0000256" key="7">
    <source>
        <dbReference type="SAM" id="MobiDB-lite"/>
    </source>
</evidence>
<evidence type="ECO:0000256" key="3">
    <source>
        <dbReference type="ARBA" id="ARBA00022481"/>
    </source>
</evidence>
<proteinExistence type="predicted"/>
<keyword evidence="2" id="KW-1003">Cell membrane</keyword>
<dbReference type="Gene3D" id="3.40.50.300">
    <property type="entry name" value="P-loop containing nucleotide triphosphate hydrolases"/>
    <property type="match status" value="1"/>
</dbReference>
<dbReference type="Proteomes" id="UP001359485">
    <property type="component" value="Unassembled WGS sequence"/>
</dbReference>
<keyword evidence="4" id="KW-0547">Nucleotide-binding</keyword>
<name>A0AAN8PJ97_POLSC</name>
<evidence type="ECO:0000256" key="5">
    <source>
        <dbReference type="ARBA" id="ARBA00023136"/>
    </source>
</evidence>
<organism evidence="9 11">
    <name type="scientific">Polyplax serrata</name>
    <name type="common">Common mouse louse</name>
    <dbReference type="NCBI Taxonomy" id="468196"/>
    <lineage>
        <taxon>Eukaryota</taxon>
        <taxon>Metazoa</taxon>
        <taxon>Ecdysozoa</taxon>
        <taxon>Arthropoda</taxon>
        <taxon>Hexapoda</taxon>
        <taxon>Insecta</taxon>
        <taxon>Pterygota</taxon>
        <taxon>Neoptera</taxon>
        <taxon>Paraneoptera</taxon>
        <taxon>Psocodea</taxon>
        <taxon>Troctomorpha</taxon>
        <taxon>Phthiraptera</taxon>
        <taxon>Anoplura</taxon>
        <taxon>Polyplacidae</taxon>
        <taxon>Polyplax</taxon>
    </lineage>
</organism>
<comment type="subcellular location">
    <subcellularLocation>
        <location evidence="1">Cell membrane</location>
        <topology evidence="1">Lipid-anchor</topology>
    </subcellularLocation>
</comment>
<evidence type="ECO:0000313" key="8">
    <source>
        <dbReference type="EMBL" id="KAK6630785.1"/>
    </source>
</evidence>
<dbReference type="AlphaFoldDB" id="A0AAN8PJ97"/>
<accession>A0AAN8PJ97</accession>
<evidence type="ECO:0000256" key="4">
    <source>
        <dbReference type="ARBA" id="ARBA00023134"/>
    </source>
</evidence>
<gene>
    <name evidence="9" type="ORF">RUM43_013564</name>
    <name evidence="8" type="ORF">RUM44_002954</name>
</gene>
<feature type="compositionally biased region" description="Polar residues" evidence="7">
    <location>
        <begin position="157"/>
        <end position="166"/>
    </location>
</feature>
<evidence type="ECO:0000313" key="9">
    <source>
        <dbReference type="EMBL" id="KAK6632793.1"/>
    </source>
</evidence>
<dbReference type="EMBL" id="JAWJWE010000007">
    <property type="protein sequence ID" value="KAK6632793.1"/>
    <property type="molecule type" value="Genomic_DNA"/>
</dbReference>